<evidence type="ECO:0000256" key="6">
    <source>
        <dbReference type="SAM" id="MobiDB-lite"/>
    </source>
</evidence>
<evidence type="ECO:0000259" key="7">
    <source>
        <dbReference type="PROSITE" id="PS50871"/>
    </source>
</evidence>
<dbReference type="PANTHER" id="PTHR15427:SF52">
    <property type="entry name" value="C1Q DOMAIN-CONTAINING PROTEIN"/>
    <property type="match status" value="1"/>
</dbReference>
<dbReference type="InParanoid" id="A0A665UXG9"/>
<reference evidence="8" key="3">
    <citation type="submission" date="2025-09" db="UniProtKB">
        <authorList>
            <consortium name="Ensembl"/>
        </authorList>
    </citation>
    <scope>IDENTIFICATION</scope>
</reference>
<proteinExistence type="predicted"/>
<accession>A0A665UXG9</accession>
<sequence length="273" mass="28541">MKNHFQGCKINLLYHQVVQVVLGEGGYQGSEVLQVLRADQGSKVKYDGVCPDLCEHGHSFPGTPGLPGPAGPRGLPGAKGMPGPRGLKGDMGDLGHPGDPGSVGEKGEPGQMGECNCTDGLDGDPGQKGDKGDKGHQGYTGPAGQRGLASSYPPPNSPVVFPYVHYNIQGSYNPSNGLYTAPINGTYVFNYHLTVHERVLKVKDSVTNGMYAGTEASSTFSGFLLHPDTCDVALLRAPMPPLMVPEGGYSWGEIPESSTAPASPAIGRSINEP</sequence>
<dbReference type="Proteomes" id="UP000472264">
    <property type="component" value="Chromosome 13"/>
</dbReference>
<name>A0A665UXG9_ECHNA</name>
<evidence type="ECO:0000256" key="5">
    <source>
        <dbReference type="ARBA" id="ARBA00023119"/>
    </source>
</evidence>
<dbReference type="InterPro" id="IPR050392">
    <property type="entry name" value="Collagen/C1q_domain"/>
</dbReference>
<reference evidence="8" key="1">
    <citation type="submission" date="2021-04" db="EMBL/GenBank/DDBJ databases">
        <authorList>
            <consortium name="Wellcome Sanger Institute Data Sharing"/>
        </authorList>
    </citation>
    <scope>NUCLEOTIDE SEQUENCE [LARGE SCALE GENOMIC DNA]</scope>
</reference>
<feature type="compositionally biased region" description="Basic and acidic residues" evidence="6">
    <location>
        <begin position="125"/>
        <end position="136"/>
    </location>
</feature>
<protein>
    <recommendedName>
        <fullName evidence="7">C1q domain-containing protein</fullName>
    </recommendedName>
</protein>
<keyword evidence="3" id="KW-0272">Extracellular matrix</keyword>
<evidence type="ECO:0000256" key="3">
    <source>
        <dbReference type="ARBA" id="ARBA00022530"/>
    </source>
</evidence>
<organism evidence="8 9">
    <name type="scientific">Echeneis naucrates</name>
    <name type="common">Live sharksucker</name>
    <dbReference type="NCBI Taxonomy" id="173247"/>
    <lineage>
        <taxon>Eukaryota</taxon>
        <taxon>Metazoa</taxon>
        <taxon>Chordata</taxon>
        <taxon>Craniata</taxon>
        <taxon>Vertebrata</taxon>
        <taxon>Euteleostomi</taxon>
        <taxon>Actinopterygii</taxon>
        <taxon>Neopterygii</taxon>
        <taxon>Teleostei</taxon>
        <taxon>Neoteleostei</taxon>
        <taxon>Acanthomorphata</taxon>
        <taxon>Carangaria</taxon>
        <taxon>Carangiformes</taxon>
        <taxon>Echeneidae</taxon>
        <taxon>Echeneis</taxon>
    </lineage>
</organism>
<keyword evidence="4" id="KW-0732">Signal</keyword>
<dbReference type="Ensembl" id="ENSENLT00000024825.1">
    <property type="protein sequence ID" value="ENSENLP00000024040.1"/>
    <property type="gene ID" value="ENSENLG00000010800.1"/>
</dbReference>
<dbReference type="PRINTS" id="PR00007">
    <property type="entry name" value="COMPLEMNTC1Q"/>
</dbReference>
<feature type="domain" description="C1q" evidence="7">
    <location>
        <begin position="137"/>
        <end position="273"/>
    </location>
</feature>
<dbReference type="Pfam" id="PF01391">
    <property type="entry name" value="Collagen"/>
    <property type="match status" value="1"/>
</dbReference>
<keyword evidence="9" id="KW-1185">Reference proteome</keyword>
<dbReference type="AlphaFoldDB" id="A0A665UXG9"/>
<reference evidence="8" key="2">
    <citation type="submission" date="2025-08" db="UniProtKB">
        <authorList>
            <consortium name="Ensembl"/>
        </authorList>
    </citation>
    <scope>IDENTIFICATION</scope>
</reference>
<dbReference type="InterPro" id="IPR001073">
    <property type="entry name" value="C1q_dom"/>
</dbReference>
<feature type="region of interest" description="Disordered" evidence="6">
    <location>
        <begin position="254"/>
        <end position="273"/>
    </location>
</feature>
<comment type="subcellular location">
    <subcellularLocation>
        <location evidence="1">Secreted</location>
        <location evidence="1">Extracellular space</location>
        <location evidence="1">Extracellular matrix</location>
    </subcellularLocation>
</comment>
<dbReference type="Gene3D" id="2.60.120.40">
    <property type="match status" value="1"/>
</dbReference>
<dbReference type="GO" id="GO:0005581">
    <property type="term" value="C:collagen trimer"/>
    <property type="evidence" value="ECO:0007669"/>
    <property type="project" value="UniProtKB-KW"/>
</dbReference>
<keyword evidence="5" id="KW-0176">Collagen</keyword>
<evidence type="ECO:0000256" key="4">
    <source>
        <dbReference type="ARBA" id="ARBA00022729"/>
    </source>
</evidence>
<dbReference type="InterPro" id="IPR008983">
    <property type="entry name" value="Tumour_necrosis_fac-like_dom"/>
</dbReference>
<dbReference type="SUPFAM" id="SSF49842">
    <property type="entry name" value="TNF-like"/>
    <property type="match status" value="1"/>
</dbReference>
<evidence type="ECO:0000313" key="9">
    <source>
        <dbReference type="Proteomes" id="UP000472264"/>
    </source>
</evidence>
<dbReference type="InterPro" id="IPR008160">
    <property type="entry name" value="Collagen"/>
</dbReference>
<evidence type="ECO:0000256" key="1">
    <source>
        <dbReference type="ARBA" id="ARBA00004498"/>
    </source>
</evidence>
<dbReference type="PROSITE" id="PS50871">
    <property type="entry name" value="C1Q"/>
    <property type="match status" value="1"/>
</dbReference>
<dbReference type="PANTHER" id="PTHR15427">
    <property type="entry name" value="EMILIN ELASTIN MICROFIBRIL INTERFACE-LOCATED PROTEIN ELASTIN MICROFIBRIL INTERFACER"/>
    <property type="match status" value="1"/>
</dbReference>
<evidence type="ECO:0000313" key="8">
    <source>
        <dbReference type="Ensembl" id="ENSENLP00000024040.1"/>
    </source>
</evidence>
<keyword evidence="2" id="KW-0964">Secreted</keyword>
<dbReference type="SMART" id="SM00110">
    <property type="entry name" value="C1Q"/>
    <property type="match status" value="1"/>
</dbReference>
<evidence type="ECO:0000256" key="2">
    <source>
        <dbReference type="ARBA" id="ARBA00022525"/>
    </source>
</evidence>
<dbReference type="Pfam" id="PF00386">
    <property type="entry name" value="C1q"/>
    <property type="match status" value="1"/>
</dbReference>
<feature type="region of interest" description="Disordered" evidence="6">
    <location>
        <begin position="60"/>
        <end position="153"/>
    </location>
</feature>